<evidence type="ECO:0000313" key="6">
    <source>
        <dbReference type="WormBase" id="C32C4.3c"/>
    </source>
</evidence>
<reference evidence="4 5" key="1">
    <citation type="journal article" date="1998" name="Science">
        <title>Genome sequence of the nematode C. elegans: a platform for investigating biology.</title>
        <authorList>
            <consortium name="The C. elegans sequencing consortium"/>
            <person name="Sulson J.E."/>
            <person name="Waterston R."/>
        </authorList>
    </citation>
    <scope>NUCLEOTIDE SEQUENCE [LARGE SCALE GENOMIC DNA]</scope>
    <source>
        <strain evidence="4 5">Bristol N2</strain>
    </source>
</reference>
<evidence type="ECO:0000256" key="1">
    <source>
        <dbReference type="SAM" id="MobiDB-lite"/>
    </source>
</evidence>
<proteinExistence type="predicted"/>
<evidence type="ECO:0000256" key="3">
    <source>
        <dbReference type="SAM" id="SignalP"/>
    </source>
</evidence>
<dbReference type="KEGG" id="cel:CELE_C32C4.3"/>
<dbReference type="Bgee" id="WBGene00007863">
    <property type="expression patterns" value="Expressed in embryo and 3 other cell types or tissues"/>
</dbReference>
<dbReference type="OMA" id="CCCGLFM"/>
<evidence type="ECO:0000313" key="4">
    <source>
        <dbReference type="EMBL" id="CBL43416.1"/>
    </source>
</evidence>
<accession>D5MCS2</accession>
<dbReference type="GeneID" id="183122"/>
<keyword evidence="3" id="KW-0732">Signal</keyword>
<feature type="transmembrane region" description="Helical" evidence="2">
    <location>
        <begin position="235"/>
        <end position="263"/>
    </location>
</feature>
<keyword evidence="2" id="KW-1133">Transmembrane helix</keyword>
<dbReference type="HOGENOM" id="CLU_756999_0_0_1"/>
<feature type="compositionally biased region" description="Polar residues" evidence="1">
    <location>
        <begin position="339"/>
        <end position="365"/>
    </location>
</feature>
<feature type="signal peptide" evidence="3">
    <location>
        <begin position="1"/>
        <end position="18"/>
    </location>
</feature>
<dbReference type="ExpressionAtlas" id="D5MCS2">
    <property type="expression patterns" value="baseline"/>
</dbReference>
<evidence type="ECO:0000313" key="5">
    <source>
        <dbReference type="Proteomes" id="UP000001940"/>
    </source>
</evidence>
<dbReference type="PaxDb" id="6239-C32C4.3c"/>
<dbReference type="OrthoDB" id="5843550at2759"/>
<evidence type="ECO:0000256" key="2">
    <source>
        <dbReference type="SAM" id="Phobius"/>
    </source>
</evidence>
<name>D5MCS2_CAEEL</name>
<keyword evidence="2" id="KW-0812">Transmembrane</keyword>
<keyword evidence="2" id="KW-0472">Membrane</keyword>
<feature type="compositionally biased region" description="Low complexity" evidence="1">
    <location>
        <begin position="326"/>
        <end position="338"/>
    </location>
</feature>
<dbReference type="EMBL" id="BX284605">
    <property type="protein sequence ID" value="CBL43416.1"/>
    <property type="molecule type" value="Genomic_DNA"/>
</dbReference>
<protein>
    <submittedName>
        <fullName evidence="4">Recep_L_domain domain-containing protein</fullName>
    </submittedName>
</protein>
<feature type="region of interest" description="Disordered" evidence="1">
    <location>
        <begin position="300"/>
        <end position="365"/>
    </location>
</feature>
<dbReference type="eggNOG" id="ENOG502THVU">
    <property type="taxonomic scope" value="Eukaryota"/>
</dbReference>
<dbReference type="Proteomes" id="UP000001940">
    <property type="component" value="Chromosome V"/>
</dbReference>
<dbReference type="RefSeq" id="NP_001256241.1">
    <property type="nucleotide sequence ID" value="NM_001269312.4"/>
</dbReference>
<dbReference type="CTD" id="183122"/>
<dbReference type="AlphaFoldDB" id="D5MCS2"/>
<dbReference type="AGR" id="WB:WBGene00007863"/>
<organism evidence="4 5">
    <name type="scientific">Caenorhabditis elegans</name>
    <dbReference type="NCBI Taxonomy" id="6239"/>
    <lineage>
        <taxon>Eukaryota</taxon>
        <taxon>Metazoa</taxon>
        <taxon>Ecdysozoa</taxon>
        <taxon>Nematoda</taxon>
        <taxon>Chromadorea</taxon>
        <taxon>Rhabditida</taxon>
        <taxon>Rhabditina</taxon>
        <taxon>Rhabditomorpha</taxon>
        <taxon>Rhabditoidea</taxon>
        <taxon>Rhabditidae</taxon>
        <taxon>Peloderinae</taxon>
        <taxon>Caenorhabditis</taxon>
    </lineage>
</organism>
<sequence>MWCFLFLLISYISLVSNAILNPCEVLDKTKTDLSFVTVLFINLEYTPFVAPKVAKNQSIQDIFESLNNQHFHLFKFNYLPQVIETFMKCYGRDSGLQIESLSFEKQLSVMQKCNLKTRGINQALLRGKVIRVFESLEFLTTCGPHQLDPLLLSISSESTALVRQKIGLCHHHDCKLLKLFGFDAIPFTTESLFYEKLETIVDSFASLSSAFLNISDGIEPKYMYFSSVPTSYTPIWPSLVAVFVVLIFFVMGLILCCCGLFMFGLVEEDFQKRNEENEWLEANRRREEYLINAHEDPIEIPNLHNQDNSRSSESDMLPHTAKSHNSMVSSTSSTAVVTDRTQMSETISGTTYTAKSETQLETANE</sequence>
<dbReference type="WormBase" id="C32C4.3c">
    <property type="protein sequence ID" value="CE44724"/>
    <property type="gene ID" value="WBGene00007863"/>
    <property type="gene designation" value="mdss-1"/>
</dbReference>
<dbReference type="FunCoup" id="D5MCS2">
    <property type="interactions" value="1522"/>
</dbReference>
<keyword evidence="5" id="KW-1185">Reference proteome</keyword>
<gene>
    <name evidence="4 6" type="primary">mdss-1</name>
    <name evidence="6" type="ORF">C32C4.3</name>
    <name evidence="4" type="ORF">CELE_C32C4.3</name>
</gene>
<dbReference type="InParanoid" id="D5MCS2"/>
<feature type="chain" id="PRO_5003074217" evidence="3">
    <location>
        <begin position="19"/>
        <end position="365"/>
    </location>
</feature>